<organism evidence="3 4">
    <name type="scientific">Oculimacula yallundae</name>
    <dbReference type="NCBI Taxonomy" id="86028"/>
    <lineage>
        <taxon>Eukaryota</taxon>
        <taxon>Fungi</taxon>
        <taxon>Dikarya</taxon>
        <taxon>Ascomycota</taxon>
        <taxon>Pezizomycotina</taxon>
        <taxon>Leotiomycetes</taxon>
        <taxon>Helotiales</taxon>
        <taxon>Ploettnerulaceae</taxon>
        <taxon>Oculimacula</taxon>
    </lineage>
</organism>
<feature type="compositionally biased region" description="Low complexity" evidence="1">
    <location>
        <begin position="117"/>
        <end position="145"/>
    </location>
</feature>
<keyword evidence="4" id="KW-1185">Reference proteome</keyword>
<dbReference type="EMBL" id="JAZHXI010000021">
    <property type="protein sequence ID" value="KAL2060643.1"/>
    <property type="molecule type" value="Genomic_DNA"/>
</dbReference>
<dbReference type="PANTHER" id="PTHR43040">
    <property type="entry name" value="RIBONUCLEASE D"/>
    <property type="match status" value="1"/>
</dbReference>
<evidence type="ECO:0000313" key="4">
    <source>
        <dbReference type="Proteomes" id="UP001595075"/>
    </source>
</evidence>
<dbReference type="Gene3D" id="3.30.420.10">
    <property type="entry name" value="Ribonuclease H-like superfamily/Ribonuclease H"/>
    <property type="match status" value="1"/>
</dbReference>
<feature type="compositionally biased region" description="Polar residues" evidence="1">
    <location>
        <begin position="152"/>
        <end position="162"/>
    </location>
</feature>
<evidence type="ECO:0000259" key="2">
    <source>
        <dbReference type="Pfam" id="PF01612"/>
    </source>
</evidence>
<comment type="caution">
    <text evidence="3">The sequence shown here is derived from an EMBL/GenBank/DDBJ whole genome shotgun (WGS) entry which is preliminary data.</text>
</comment>
<feature type="region of interest" description="Disordered" evidence="1">
    <location>
        <begin position="116"/>
        <end position="162"/>
    </location>
</feature>
<name>A0ABR4BSL7_9HELO</name>
<evidence type="ECO:0000256" key="1">
    <source>
        <dbReference type="SAM" id="MobiDB-lite"/>
    </source>
</evidence>
<dbReference type="PANTHER" id="PTHR43040:SF1">
    <property type="entry name" value="RIBONUCLEASE D"/>
    <property type="match status" value="1"/>
</dbReference>
<dbReference type="InterPro" id="IPR002562">
    <property type="entry name" value="3'-5'_exonuclease_dom"/>
</dbReference>
<reference evidence="3 4" key="1">
    <citation type="journal article" date="2024" name="Commun. Biol.">
        <title>Comparative genomic analysis of thermophilic fungi reveals convergent evolutionary adaptations and gene losses.</title>
        <authorList>
            <person name="Steindorff A.S."/>
            <person name="Aguilar-Pontes M.V."/>
            <person name="Robinson A.J."/>
            <person name="Andreopoulos B."/>
            <person name="LaButti K."/>
            <person name="Kuo A."/>
            <person name="Mondo S."/>
            <person name="Riley R."/>
            <person name="Otillar R."/>
            <person name="Haridas S."/>
            <person name="Lipzen A."/>
            <person name="Grimwood J."/>
            <person name="Schmutz J."/>
            <person name="Clum A."/>
            <person name="Reid I.D."/>
            <person name="Moisan M.C."/>
            <person name="Butler G."/>
            <person name="Nguyen T.T.M."/>
            <person name="Dewar K."/>
            <person name="Conant G."/>
            <person name="Drula E."/>
            <person name="Henrissat B."/>
            <person name="Hansel C."/>
            <person name="Singer S."/>
            <person name="Hutchinson M.I."/>
            <person name="de Vries R.P."/>
            <person name="Natvig D.O."/>
            <person name="Powell A.J."/>
            <person name="Tsang A."/>
            <person name="Grigoriev I.V."/>
        </authorList>
    </citation>
    <scope>NUCLEOTIDE SEQUENCE [LARGE SCALE GENOMIC DNA]</scope>
    <source>
        <strain evidence="3 4">CBS 494.80</strain>
    </source>
</reference>
<feature type="region of interest" description="Disordered" evidence="1">
    <location>
        <begin position="425"/>
        <end position="450"/>
    </location>
</feature>
<protein>
    <recommendedName>
        <fullName evidence="2">3'-5' exonuclease domain-containing protein</fullName>
    </recommendedName>
</protein>
<dbReference type="Pfam" id="PF01612">
    <property type="entry name" value="DNA_pol_A_exo1"/>
    <property type="match status" value="1"/>
</dbReference>
<dbReference type="SUPFAM" id="SSF53098">
    <property type="entry name" value="Ribonuclease H-like"/>
    <property type="match status" value="1"/>
</dbReference>
<accession>A0ABR4BSL7</accession>
<dbReference type="Proteomes" id="UP001595075">
    <property type="component" value="Unassembled WGS sequence"/>
</dbReference>
<gene>
    <name evidence="3" type="ORF">VTL71DRAFT_9284</name>
</gene>
<dbReference type="InterPro" id="IPR036397">
    <property type="entry name" value="RNaseH_sf"/>
</dbReference>
<evidence type="ECO:0000313" key="3">
    <source>
        <dbReference type="EMBL" id="KAL2060643.1"/>
    </source>
</evidence>
<proteinExistence type="predicted"/>
<dbReference type="InterPro" id="IPR012337">
    <property type="entry name" value="RNaseH-like_sf"/>
</dbReference>
<feature type="domain" description="3'-5' exonuclease" evidence="2">
    <location>
        <begin position="187"/>
        <end position="375"/>
    </location>
</feature>
<sequence>MRNTEKFLERGTGEDITMASQGIEPISPAQQFSSIEAIATVNSAGHEPHDGLGASPIAIKGSPSPSTELPLAGFSGTKNNHITTPVAVFRADESGNAGSTAKQIYELHPDSFAKLTISPSSSQGSIDSKIGSESSTDSGRTGTTTPDHRNPTNDSQAFEYSNSKQTAVNTVKKLVAFLGRIASIVPSTREVPQLALDSEGNNLGRNGTLTLLQLYVRCFDHTYVFDILELGKEVALDTKSADGSSLRGLLESPKHFQVWWDPRNDQDALFHLLGVTLPAGRVLNLALIAVGVIGYERGRGYSHRISLINCIGTEGTAWMTENALKEWLQISWSAKAELQACDYDCFDERPLSAENWGYAADDVNQQLKLYDLLAPQQSQQLRELVGIVTIKELKASLGADKPITGSAAPDEFSVLPHKPMSPPKIWVPDPGEYPSVTTRSAPTPTDDGPDAWEAKHMAAWGLEY</sequence>